<keyword evidence="8" id="KW-1185">Reference proteome</keyword>
<feature type="compositionally biased region" description="Acidic residues" evidence="3">
    <location>
        <begin position="446"/>
        <end position="460"/>
    </location>
</feature>
<proteinExistence type="predicted"/>
<dbReference type="OrthoDB" id="6109at2759"/>
<evidence type="ECO:0000313" key="7">
    <source>
        <dbReference type="EMBL" id="TKA23006.1"/>
    </source>
</evidence>
<keyword evidence="2" id="KW-0539">Nucleus</keyword>
<organism evidence="7 8">
    <name type="scientific">Salinomyces thailandicus</name>
    <dbReference type="NCBI Taxonomy" id="706561"/>
    <lineage>
        <taxon>Eukaryota</taxon>
        <taxon>Fungi</taxon>
        <taxon>Dikarya</taxon>
        <taxon>Ascomycota</taxon>
        <taxon>Pezizomycotina</taxon>
        <taxon>Dothideomycetes</taxon>
        <taxon>Dothideomycetidae</taxon>
        <taxon>Mycosphaerellales</taxon>
        <taxon>Teratosphaeriaceae</taxon>
        <taxon>Salinomyces</taxon>
    </lineage>
</organism>
<dbReference type="Proteomes" id="UP000308549">
    <property type="component" value="Unassembled WGS sequence"/>
</dbReference>
<dbReference type="Pfam" id="PF23726">
    <property type="entry name" value="Beta-prop_RSE1_2nd"/>
    <property type="match status" value="1"/>
</dbReference>
<reference evidence="7 8" key="1">
    <citation type="submission" date="2017-03" db="EMBL/GenBank/DDBJ databases">
        <title>Genomes of endolithic fungi from Antarctica.</title>
        <authorList>
            <person name="Coleine C."/>
            <person name="Masonjones S."/>
            <person name="Stajich J.E."/>
        </authorList>
    </citation>
    <scope>NUCLEOTIDE SEQUENCE [LARGE SCALE GENOMIC DNA]</scope>
    <source>
        <strain evidence="7 8">CCFEE 6315</strain>
    </source>
</reference>
<feature type="region of interest" description="Disordered" evidence="3">
    <location>
        <begin position="176"/>
        <end position="199"/>
    </location>
</feature>
<evidence type="ECO:0000259" key="6">
    <source>
        <dbReference type="Pfam" id="PF23726"/>
    </source>
</evidence>
<evidence type="ECO:0000256" key="1">
    <source>
        <dbReference type="ARBA" id="ARBA00004123"/>
    </source>
</evidence>
<evidence type="ECO:0000256" key="2">
    <source>
        <dbReference type="ARBA" id="ARBA00023242"/>
    </source>
</evidence>
<sequence length="1370" mass="149081">MQCYTELIPPTAVSHAVSLPFLGPRANNLVVAKTSLLQVFRLNHVRAPPGRNGSVAKLALVGEYQLAGTVTSLRTIKTATSKTGGSALLIAFKDAKLSLVEWDPENHRISTVSIHYYEGENITTQLFGPTVKESQSILSVDPNSRCAALKFGQRQLAILPFRQAGDDVVEDADNDVDTDMAEPQGPESKKTAQNVESDAESKMTPYKASFVLPLTMLDPSLTHPVDLAFLHEYREPTFGILSSSQETSCALLEERKDCLTYTVFTLDLEQRASTNLVSVPKLPSDLWRVIALPMPVGGALLVGTNELVHVDQSGKQSAVAVNEFAREASSFNMVDHSGLNMRLEGCELEMLEGNDGDMLIALNDGSLAILHFKLVGRNVAGLHISPVVPEQSGAVHVSSPSSIAVMSGQNVFIASEDGNSSLLACTKDMTTLSRKRSHAQMLDQEAAVDDEEDPDDIDEDDLYAPTAEAAKRTASVSSQTAAESAASYRFAMQDELHSLGPINNICIGKSRRVADERLELVAGAGRGHANRLAFLSREVTPHRIRSTMFSSAKRVWSTCVRSKEEAAAGGRAYDNLVFIYDGEQTKVYDVRESATNEDSREPAAHGYFERTGTEYEHEGETVAIGTLGSGTRLVQCRRTELRTYDPDLSLSQIIPMVDEESDAELQIVSVSFCDPYVMVLRDDSSVQMLKMDKNGDVEPLDETEASKSNRWLSGCLYASEAFDEQCCLWLLGDEGGLSVLKLPDLELIYCAASLPFLPPVLWQEMPQRRGGKEALTELLIADLGTEDVKQPYLIARSSLDDLAVYEPFWYHAASGNTAGSGFEGLRWRKVPNTYSPKYDDGLDTEGADARPSPLESAKVGGRHVVYIPGRAPSLMTREPTSLPKVLGLRSSGVRAFAPLSRSGCEDAFMLIGGDGMLGEYRVPANITLETGWNVEKLALGEPAQVVRYLAYHTGRGVYIIATCRDVDFYLVDQDGHVDTEGASLRPQIPQYTIHLVSAKSRSIIQSFEMPYTELVTSLKVMQLEVSEHTHEQKPMVVVGTAAQRGEDMPAKGAVTVFDIIDVVPDPGLPESGIKLEVFAREDTKGHVTALEPFPGGLIGTAQGLKIIIRGLKEDGSCLPVAFMDGLCQFTELKTLGRSGLWLAGDVWKGLWFGGFVEEPYRLSQLGKSRTHMEVVAADFLPFDGQLFIVAVDAEMDLHVLQYDPENPKSMGGSRLLHRSTFHLGHFASSMALLPSTLAPFAEQPLTNGHVEDDRTPDQQAPNLQHVLTTFASGAVGLITPVDEATYRRLSALQTNLTSILEHAAGLNPRAYRAVESEGFGARGIVDGSLVQRIGELGAVRRAEVLGRAGTDAWTLRSDLEILGGGGLSYL</sequence>
<comment type="caution">
    <text evidence="7">The sequence shown here is derived from an EMBL/GenBank/DDBJ whole genome shotgun (WGS) entry which is preliminary data.</text>
</comment>
<evidence type="ECO:0008006" key="9">
    <source>
        <dbReference type="Google" id="ProtNLM"/>
    </source>
</evidence>
<gene>
    <name evidence="7" type="ORF">B0A50_07224</name>
</gene>
<evidence type="ECO:0000259" key="5">
    <source>
        <dbReference type="Pfam" id="PF10433"/>
    </source>
</evidence>
<dbReference type="GO" id="GO:0005634">
    <property type="term" value="C:nucleus"/>
    <property type="evidence" value="ECO:0007669"/>
    <property type="project" value="UniProtKB-SubCell"/>
</dbReference>
<feature type="domain" description="RSE1/DDB1/CPSF1 second beta-propeller" evidence="6">
    <location>
        <begin position="541"/>
        <end position="914"/>
    </location>
</feature>
<feature type="domain" description="RSE1/DDB1/CPSF1 C-terminal" evidence="4">
    <location>
        <begin position="991"/>
        <end position="1333"/>
    </location>
</feature>
<dbReference type="GO" id="GO:0003676">
    <property type="term" value="F:nucleic acid binding"/>
    <property type="evidence" value="ECO:0007669"/>
    <property type="project" value="InterPro"/>
</dbReference>
<evidence type="ECO:0000256" key="3">
    <source>
        <dbReference type="SAM" id="MobiDB-lite"/>
    </source>
</evidence>
<dbReference type="InterPro" id="IPR004871">
    <property type="entry name" value="RSE1/DDB1/CPSF1_C"/>
</dbReference>
<protein>
    <recommendedName>
        <fullName evidence="9">Protein CFT1</fullName>
    </recommendedName>
</protein>
<dbReference type="PANTHER" id="PTHR10644">
    <property type="entry name" value="DNA REPAIR/RNA PROCESSING CPSF FAMILY"/>
    <property type="match status" value="1"/>
</dbReference>
<dbReference type="Gene3D" id="2.130.10.10">
    <property type="entry name" value="YVTN repeat-like/Quinoprotein amine dehydrogenase"/>
    <property type="match status" value="3"/>
</dbReference>
<name>A0A4U0TML1_9PEZI</name>
<evidence type="ECO:0000313" key="8">
    <source>
        <dbReference type="Proteomes" id="UP000308549"/>
    </source>
</evidence>
<dbReference type="InterPro" id="IPR018846">
    <property type="entry name" value="Beta-prop_RSE1/DDB1/CPSF1_1st"/>
</dbReference>
<comment type="subcellular location">
    <subcellularLocation>
        <location evidence="1">Nucleus</location>
    </subcellularLocation>
</comment>
<evidence type="ECO:0000259" key="4">
    <source>
        <dbReference type="Pfam" id="PF03178"/>
    </source>
</evidence>
<feature type="region of interest" description="Disordered" evidence="3">
    <location>
        <begin position="436"/>
        <end position="460"/>
    </location>
</feature>
<dbReference type="Pfam" id="PF03178">
    <property type="entry name" value="CPSF_A"/>
    <property type="match status" value="1"/>
</dbReference>
<dbReference type="InterPro" id="IPR058543">
    <property type="entry name" value="Beta-prop_RSE1/DDB1/CPSF1_2nd"/>
</dbReference>
<dbReference type="InterPro" id="IPR015943">
    <property type="entry name" value="WD40/YVTN_repeat-like_dom_sf"/>
</dbReference>
<dbReference type="Pfam" id="PF10433">
    <property type="entry name" value="Beta-prop_RSE1_1st"/>
    <property type="match status" value="1"/>
</dbReference>
<dbReference type="InterPro" id="IPR050358">
    <property type="entry name" value="RSE1/DDB1/CFT1"/>
</dbReference>
<dbReference type="EMBL" id="NAJL01000062">
    <property type="protein sequence ID" value="TKA23006.1"/>
    <property type="molecule type" value="Genomic_DNA"/>
</dbReference>
<accession>A0A4U0TML1</accession>
<feature type="domain" description="RSE1/DDB1/CPSF1 first beta-propeller" evidence="5">
    <location>
        <begin position="12"/>
        <end position="435"/>
    </location>
</feature>